<organism evidence="1 2">
    <name type="scientific">Rhodopirellula maiorica SM1</name>
    <dbReference type="NCBI Taxonomy" id="1265738"/>
    <lineage>
        <taxon>Bacteria</taxon>
        <taxon>Pseudomonadati</taxon>
        <taxon>Planctomycetota</taxon>
        <taxon>Planctomycetia</taxon>
        <taxon>Pirellulales</taxon>
        <taxon>Pirellulaceae</taxon>
        <taxon>Novipirellula</taxon>
    </lineage>
</organism>
<accession>M5RQ72</accession>
<dbReference type="PATRIC" id="fig|1265738.3.peg.1572"/>
<reference evidence="1 2" key="1">
    <citation type="journal article" date="2013" name="Mar. Genomics">
        <title>Expression of sulfatases in Rhodopirellula baltica and the diversity of sulfatases in the genus Rhodopirellula.</title>
        <authorList>
            <person name="Wegner C.E."/>
            <person name="Richter-Heitmann T."/>
            <person name="Klindworth A."/>
            <person name="Klockow C."/>
            <person name="Richter M."/>
            <person name="Achstetter T."/>
            <person name="Glockner F.O."/>
            <person name="Harder J."/>
        </authorList>
    </citation>
    <scope>NUCLEOTIDE SEQUENCE [LARGE SCALE GENOMIC DNA]</scope>
    <source>
        <strain evidence="1 2">SM1</strain>
    </source>
</reference>
<evidence type="ECO:0000313" key="2">
    <source>
        <dbReference type="Proteomes" id="UP000011991"/>
    </source>
</evidence>
<protein>
    <submittedName>
        <fullName evidence="1">Signal peptide protein</fullName>
    </submittedName>
</protein>
<proteinExistence type="predicted"/>
<gene>
    <name evidence="1" type="ORF">RMSM_01582</name>
</gene>
<dbReference type="EMBL" id="ANOG01000242">
    <property type="protein sequence ID" value="EMI21488.1"/>
    <property type="molecule type" value="Genomic_DNA"/>
</dbReference>
<dbReference type="AlphaFoldDB" id="M5RQ72"/>
<dbReference type="Proteomes" id="UP000011991">
    <property type="component" value="Unassembled WGS sequence"/>
</dbReference>
<keyword evidence="2" id="KW-1185">Reference proteome</keyword>
<comment type="caution">
    <text evidence="1">The sequence shown here is derived from an EMBL/GenBank/DDBJ whole genome shotgun (WGS) entry which is preliminary data.</text>
</comment>
<sequence length="168" mass="18012">MEKIGLTTDTPVTLNIKDVQLQSLLDILLRDLDMTCTIQGETLTVTTLEAAEEQLLTRIYWLEGTGVVPGDSSTITNLIQTTIHPDTWEALGGASTMAPFHSTRPALMISTTYDVHQQIETLLQTLRESHFGPEPVIESVEVPMPMSMQGMGMGGGMGGGGMGGGGMF</sequence>
<evidence type="ECO:0000313" key="1">
    <source>
        <dbReference type="EMBL" id="EMI21488.1"/>
    </source>
</evidence>
<name>M5RQ72_9BACT</name>